<dbReference type="Gene3D" id="3.10.105.10">
    <property type="entry name" value="Dipeptide-binding Protein, Domain 3"/>
    <property type="match status" value="1"/>
</dbReference>
<keyword evidence="2" id="KW-0813">Transport</keyword>
<evidence type="ECO:0000313" key="7">
    <source>
        <dbReference type="Proteomes" id="UP000697330"/>
    </source>
</evidence>
<proteinExistence type="inferred from homology"/>
<dbReference type="PROSITE" id="PS51318">
    <property type="entry name" value="TAT"/>
    <property type="match status" value="1"/>
</dbReference>
<dbReference type="PANTHER" id="PTHR30290:SF9">
    <property type="entry name" value="OLIGOPEPTIDE-BINDING PROTEIN APPA"/>
    <property type="match status" value="1"/>
</dbReference>
<dbReference type="GO" id="GO:1904680">
    <property type="term" value="F:peptide transmembrane transporter activity"/>
    <property type="evidence" value="ECO:0007669"/>
    <property type="project" value="TreeGrafter"/>
</dbReference>
<dbReference type="SUPFAM" id="SSF53850">
    <property type="entry name" value="Periplasmic binding protein-like II"/>
    <property type="match status" value="1"/>
</dbReference>
<dbReference type="Gene3D" id="3.90.76.10">
    <property type="entry name" value="Dipeptide-binding Protein, Domain 1"/>
    <property type="match status" value="1"/>
</dbReference>
<evidence type="ECO:0000256" key="2">
    <source>
        <dbReference type="ARBA" id="ARBA00022448"/>
    </source>
</evidence>
<dbReference type="InterPro" id="IPR000914">
    <property type="entry name" value="SBP_5_dom"/>
</dbReference>
<protein>
    <submittedName>
        <fullName evidence="6">ABC transporter substrate-binding protein</fullName>
    </submittedName>
</protein>
<feature type="domain" description="Solute-binding protein family 5" evidence="5">
    <location>
        <begin position="115"/>
        <end position="168"/>
    </location>
</feature>
<name>A0A921GGX2_9ACTN</name>
<feature type="signal peptide" evidence="4">
    <location>
        <begin position="1"/>
        <end position="22"/>
    </location>
</feature>
<dbReference type="Proteomes" id="UP000697330">
    <property type="component" value="Unassembled WGS sequence"/>
</dbReference>
<feature type="chain" id="PRO_5036998640" evidence="4">
    <location>
        <begin position="23"/>
        <end position="750"/>
    </location>
</feature>
<dbReference type="PANTHER" id="PTHR30290">
    <property type="entry name" value="PERIPLASMIC BINDING COMPONENT OF ABC TRANSPORTER"/>
    <property type="match status" value="1"/>
</dbReference>
<evidence type="ECO:0000259" key="5">
    <source>
        <dbReference type="Pfam" id="PF00496"/>
    </source>
</evidence>
<keyword evidence="3 4" id="KW-0732">Signal</keyword>
<organism evidence="6 7">
    <name type="scientific">Thermophilibacter provencensis</name>
    <dbReference type="NCBI Taxonomy" id="1852386"/>
    <lineage>
        <taxon>Bacteria</taxon>
        <taxon>Bacillati</taxon>
        <taxon>Actinomycetota</taxon>
        <taxon>Coriobacteriia</taxon>
        <taxon>Coriobacteriales</taxon>
        <taxon>Atopobiaceae</taxon>
        <taxon>Thermophilibacter</taxon>
    </lineage>
</organism>
<dbReference type="Gene3D" id="3.40.190.10">
    <property type="entry name" value="Periplasmic binding protein-like II"/>
    <property type="match status" value="1"/>
</dbReference>
<dbReference type="GO" id="GO:0015833">
    <property type="term" value="P:peptide transport"/>
    <property type="evidence" value="ECO:0007669"/>
    <property type="project" value="TreeGrafter"/>
</dbReference>
<dbReference type="EMBL" id="DYWQ01000150">
    <property type="protein sequence ID" value="HJF46010.1"/>
    <property type="molecule type" value="Genomic_DNA"/>
</dbReference>
<accession>A0A921GGX2</accession>
<evidence type="ECO:0000256" key="1">
    <source>
        <dbReference type="ARBA" id="ARBA00005695"/>
    </source>
</evidence>
<dbReference type="InterPro" id="IPR039424">
    <property type="entry name" value="SBP_5"/>
</dbReference>
<feature type="domain" description="Solute-binding protein family 5" evidence="5">
    <location>
        <begin position="292"/>
        <end position="667"/>
    </location>
</feature>
<evidence type="ECO:0000256" key="3">
    <source>
        <dbReference type="ARBA" id="ARBA00022729"/>
    </source>
</evidence>
<dbReference type="RefSeq" id="WP_274959621.1">
    <property type="nucleotide sequence ID" value="NZ_DYWQ01000150.1"/>
</dbReference>
<sequence length="750" mass="80968">MLVTRRRMLGLSAATMGALALAACNGNGGEASNGGEGGSDHAGTLVASTSGLEGKFCPLFTASAADQDVVSFNNITLLATDRMAEPIYNGIEGETKEYNGTEYTYTGPANIEMVENADGTVNYNVQLRDDLKFHDGSNMTVDDIIFTFYSYFDPTYDGSATLYSNDIKGLAEYRSGMATLASLIGNAGRENTDFTYFTQEQQDAFWAAVDDGGTKFAQEIVDYMMENGATDVASAAAGWAYPDLPADATATDFFEAIGANYDWNFSACEAETAGTPLSELIPEDVYNMGTQGVETGEAAPNVAGIVKVDDYNMSVVTNGVDATMIYQLSIAPCSYKYYGDESLYDYENNSFGFTKGDLSKARGLNGQPMGSGAFKFDDYTSGTVHMSANEEYYKGAPKTAHLNLVESQEADMVTGVQAGTLDISQPSYSMEVEGQIKEINGNDSTSGDVITTFLHDYRGYGYLAISANKVNVAGDPASDASKALRKAICTLISPFRASGVASYYGDTASVLNYPISTSSWASPNETDPGYAECYSTDASGNPLYTQGMSDDERIEAAKAGALTWFEAAGYTVADGMLTAAPEGAKLEYQCNIGGGGQGDHPTFMILQEAKNAFSEIGMNFIVNDIANASDLFASYQSGEAEMWCAAWQSTADPDMYQLYHSQGSTNYYCINDADLDELIEAGRQTLETESRKAIYKEAMDIILDWGVELPVYQRSECTLVSSERVNIDSVVQDQTPYWTWKDEIEKLELK</sequence>
<dbReference type="AlphaFoldDB" id="A0A921GGX2"/>
<dbReference type="PROSITE" id="PS51257">
    <property type="entry name" value="PROKAR_LIPOPROTEIN"/>
    <property type="match status" value="1"/>
</dbReference>
<reference evidence="6" key="1">
    <citation type="journal article" date="2021" name="PeerJ">
        <title>Extensive microbial diversity within the chicken gut microbiome revealed by metagenomics and culture.</title>
        <authorList>
            <person name="Gilroy R."/>
            <person name="Ravi A."/>
            <person name="Getino M."/>
            <person name="Pursley I."/>
            <person name="Horton D.L."/>
            <person name="Alikhan N.F."/>
            <person name="Baker D."/>
            <person name="Gharbi K."/>
            <person name="Hall N."/>
            <person name="Watson M."/>
            <person name="Adriaenssens E.M."/>
            <person name="Foster-Nyarko E."/>
            <person name="Jarju S."/>
            <person name="Secka A."/>
            <person name="Antonio M."/>
            <person name="Oren A."/>
            <person name="Chaudhuri R.R."/>
            <person name="La Ragione R."/>
            <person name="Hildebrand F."/>
            <person name="Pallen M.J."/>
        </authorList>
    </citation>
    <scope>NUCLEOTIDE SEQUENCE</scope>
    <source>
        <strain evidence="6">CHK124-7917</strain>
    </source>
</reference>
<dbReference type="Pfam" id="PF00496">
    <property type="entry name" value="SBP_bac_5"/>
    <property type="match status" value="2"/>
</dbReference>
<dbReference type="InterPro" id="IPR006311">
    <property type="entry name" value="TAT_signal"/>
</dbReference>
<comment type="caution">
    <text evidence="6">The sequence shown here is derived from an EMBL/GenBank/DDBJ whole genome shotgun (WGS) entry which is preliminary data.</text>
</comment>
<gene>
    <name evidence="6" type="ORF">K8U72_09550</name>
</gene>
<evidence type="ECO:0000313" key="6">
    <source>
        <dbReference type="EMBL" id="HJF46010.1"/>
    </source>
</evidence>
<evidence type="ECO:0000256" key="4">
    <source>
        <dbReference type="SAM" id="SignalP"/>
    </source>
</evidence>
<reference evidence="6" key="2">
    <citation type="submission" date="2021-09" db="EMBL/GenBank/DDBJ databases">
        <authorList>
            <person name="Gilroy R."/>
        </authorList>
    </citation>
    <scope>NUCLEOTIDE SEQUENCE</scope>
    <source>
        <strain evidence="6">CHK124-7917</strain>
    </source>
</reference>
<comment type="similarity">
    <text evidence="1">Belongs to the bacterial solute-binding protein 5 family.</text>
</comment>